<gene>
    <name evidence="7" type="ORF">BE21_31410</name>
</gene>
<evidence type="ECO:0000256" key="2">
    <source>
        <dbReference type="ARBA" id="ARBA00022741"/>
    </source>
</evidence>
<evidence type="ECO:0000313" key="8">
    <source>
        <dbReference type="Proteomes" id="UP000075502"/>
    </source>
</evidence>
<comment type="caution">
    <text evidence="7">The sequence shown here is derived from an EMBL/GenBank/DDBJ whole genome shotgun (WGS) entry which is preliminary data.</text>
</comment>
<evidence type="ECO:0000256" key="1">
    <source>
        <dbReference type="ARBA" id="ARBA00022679"/>
    </source>
</evidence>
<keyword evidence="3" id="KW-0418">Kinase</keyword>
<dbReference type="InterPro" id="IPR011009">
    <property type="entry name" value="Kinase-like_dom_sf"/>
</dbReference>
<dbReference type="AlphaFoldDB" id="A0A150TQZ6"/>
<evidence type="ECO:0000259" key="6">
    <source>
        <dbReference type="PROSITE" id="PS50011"/>
    </source>
</evidence>
<dbReference type="EMBL" id="JEME01001474">
    <property type="protein sequence ID" value="KYG07036.1"/>
    <property type="molecule type" value="Genomic_DNA"/>
</dbReference>
<evidence type="ECO:0000256" key="4">
    <source>
        <dbReference type="ARBA" id="ARBA00022840"/>
    </source>
</evidence>
<dbReference type="Proteomes" id="UP000075502">
    <property type="component" value="Unassembled WGS sequence"/>
</dbReference>
<evidence type="ECO:0000313" key="7">
    <source>
        <dbReference type="EMBL" id="KYG07036.1"/>
    </source>
</evidence>
<keyword evidence="1" id="KW-0808">Transferase</keyword>
<keyword evidence="2" id="KW-0547">Nucleotide-binding</keyword>
<accession>A0A150TQZ6</accession>
<feature type="domain" description="Protein kinase" evidence="6">
    <location>
        <begin position="1"/>
        <end position="247"/>
    </location>
</feature>
<proteinExistence type="predicted"/>
<dbReference type="GO" id="GO:0004674">
    <property type="term" value="F:protein serine/threonine kinase activity"/>
    <property type="evidence" value="ECO:0007669"/>
    <property type="project" value="TreeGrafter"/>
</dbReference>
<evidence type="ECO:0000256" key="3">
    <source>
        <dbReference type="ARBA" id="ARBA00022777"/>
    </source>
</evidence>
<feature type="region of interest" description="Disordered" evidence="5">
    <location>
        <begin position="251"/>
        <end position="318"/>
    </location>
</feature>
<dbReference type="Pfam" id="PF00069">
    <property type="entry name" value="Pkinase"/>
    <property type="match status" value="1"/>
</dbReference>
<organism evidence="7 8">
    <name type="scientific">Sorangium cellulosum</name>
    <name type="common">Polyangium cellulosum</name>
    <dbReference type="NCBI Taxonomy" id="56"/>
    <lineage>
        <taxon>Bacteria</taxon>
        <taxon>Pseudomonadati</taxon>
        <taxon>Myxococcota</taxon>
        <taxon>Polyangia</taxon>
        <taxon>Polyangiales</taxon>
        <taxon>Polyangiaceae</taxon>
        <taxon>Sorangium</taxon>
    </lineage>
</organism>
<evidence type="ECO:0000256" key="5">
    <source>
        <dbReference type="SAM" id="MobiDB-lite"/>
    </source>
</evidence>
<dbReference type="SUPFAM" id="SSF56112">
    <property type="entry name" value="Protein kinase-like (PK-like)"/>
    <property type="match status" value="1"/>
</dbReference>
<dbReference type="Gene3D" id="1.10.510.10">
    <property type="entry name" value="Transferase(Phosphotransferase) domain 1"/>
    <property type="match status" value="1"/>
</dbReference>
<dbReference type="PANTHER" id="PTHR43289:SF6">
    <property type="entry name" value="SERINE_THREONINE-PROTEIN KINASE NEKL-3"/>
    <property type="match status" value="1"/>
</dbReference>
<dbReference type="InterPro" id="IPR008271">
    <property type="entry name" value="Ser/Thr_kinase_AS"/>
</dbReference>
<dbReference type="CDD" id="cd14014">
    <property type="entry name" value="STKc_PknB_like"/>
    <property type="match status" value="1"/>
</dbReference>
<feature type="compositionally biased region" description="Low complexity" evidence="5">
    <location>
        <begin position="295"/>
        <end position="309"/>
    </location>
</feature>
<dbReference type="InterPro" id="IPR000719">
    <property type="entry name" value="Prot_kinase_dom"/>
</dbReference>
<keyword evidence="4" id="KW-0067">ATP-binding</keyword>
<dbReference type="PANTHER" id="PTHR43289">
    <property type="entry name" value="MITOGEN-ACTIVATED PROTEIN KINASE KINASE KINASE 20-RELATED"/>
    <property type="match status" value="1"/>
</dbReference>
<dbReference type="PROSITE" id="PS50011">
    <property type="entry name" value="PROTEIN_KINASE_DOM"/>
    <property type="match status" value="1"/>
</dbReference>
<reference evidence="7 8" key="1">
    <citation type="submission" date="2014-02" db="EMBL/GenBank/DDBJ databases">
        <title>The small core and large imbalanced accessory genome model reveals a collaborative survival strategy of Sorangium cellulosum strains in nature.</title>
        <authorList>
            <person name="Han K."/>
            <person name="Peng R."/>
            <person name="Blom J."/>
            <person name="Li Y.-Z."/>
        </authorList>
    </citation>
    <scope>NUCLEOTIDE SEQUENCE [LARGE SCALE GENOMIC DNA]</scope>
    <source>
        <strain evidence="7 8">So0007-03</strain>
    </source>
</reference>
<sequence length="318" mass="33808">MGKVYRARDRMSGEAAAVKLLHGTSAEEGERFAREALALSELDHPGIVRYLAHGVHDAVVPYLAMEWLEGGDLSGRLKRGVLSVDEVWTLATRVAEAIAAAHARGIVHRDIKPSNLFVVGGDVARVKLLDFGVARLDGMTTMTTPGTVLGTPGYMAPEQARGVPHVGAAADVFALGAVLFACLTGRPAFRGEHLLAVLAKILFQELPPVRDLRADVPATLDALIGRMLAKDPEKRPRDGAAVVDALRAAEAQPVRERPHSCGARAGSALTGAERRAPRAFGDLAQRERAGRQAWPDAPDGGPLDAPGIAAKHRRGARR</sequence>
<dbReference type="GO" id="GO:0005524">
    <property type="term" value="F:ATP binding"/>
    <property type="evidence" value="ECO:0007669"/>
    <property type="project" value="UniProtKB-KW"/>
</dbReference>
<protein>
    <recommendedName>
        <fullName evidence="6">Protein kinase domain-containing protein</fullName>
    </recommendedName>
</protein>
<name>A0A150TQZ6_SORCE</name>
<dbReference type="SMART" id="SM00220">
    <property type="entry name" value="S_TKc"/>
    <property type="match status" value="1"/>
</dbReference>
<dbReference type="PROSITE" id="PS00108">
    <property type="entry name" value="PROTEIN_KINASE_ST"/>
    <property type="match status" value="1"/>
</dbReference>